<dbReference type="EMBL" id="FOGT01000007">
    <property type="protein sequence ID" value="SES05324.1"/>
    <property type="molecule type" value="Genomic_DNA"/>
</dbReference>
<dbReference type="InterPro" id="IPR043128">
    <property type="entry name" value="Rev_trsase/Diguanyl_cyclase"/>
</dbReference>
<organism evidence="1 2">
    <name type="scientific">Salipaludibacillus aurantiacus</name>
    <dbReference type="NCBI Taxonomy" id="1601833"/>
    <lineage>
        <taxon>Bacteria</taxon>
        <taxon>Bacillati</taxon>
        <taxon>Bacillota</taxon>
        <taxon>Bacilli</taxon>
        <taxon>Bacillales</taxon>
        <taxon>Bacillaceae</taxon>
    </lineage>
</organism>
<reference evidence="2" key="1">
    <citation type="submission" date="2016-10" db="EMBL/GenBank/DDBJ databases">
        <authorList>
            <person name="Varghese N."/>
            <person name="Submissions S."/>
        </authorList>
    </citation>
    <scope>NUCLEOTIDE SEQUENCE [LARGE SCALE GENOMIC DNA]</scope>
    <source>
        <strain evidence="2">S9</strain>
    </source>
</reference>
<dbReference type="Proteomes" id="UP000198571">
    <property type="component" value="Unassembled WGS sequence"/>
</dbReference>
<evidence type="ECO:0000313" key="2">
    <source>
        <dbReference type="Proteomes" id="UP000198571"/>
    </source>
</evidence>
<dbReference type="STRING" id="1601833.SAMN05518684_10714"/>
<accession>A0A1H9U847</accession>
<dbReference type="Gene3D" id="3.30.70.270">
    <property type="match status" value="1"/>
</dbReference>
<evidence type="ECO:0000313" key="1">
    <source>
        <dbReference type="EMBL" id="SES05324.1"/>
    </source>
</evidence>
<dbReference type="OrthoDB" id="4986073at2"/>
<dbReference type="RefSeq" id="WP_093051158.1">
    <property type="nucleotide sequence ID" value="NZ_FOGT01000007.1"/>
</dbReference>
<name>A0A1H9U847_9BACI</name>
<proteinExistence type="predicted"/>
<dbReference type="InterPro" id="IPR036390">
    <property type="entry name" value="WH_DNA-bd_sf"/>
</dbReference>
<sequence length="432" mass="49823">MKIRLGIIGPEDSINTIAPIARKYEEFEIHQFSYEKTEETETIISENSSQIDQWLFSGQAPYAFAMEKKLVTEDTALFPPLHGSSLLGKLLEAQYHKPEKMTAVSLDTIHTGEIDWVKSTYNLDSLNVHTFPYTGYKPAEDIIEFHRKKYHSGEAEIAFTCIRSVYQQLKSEGIPVYRITVTDVTTQVTLELLKERGNADWYRKSQIAIVGLEVFEANNESEGQLYSYKRKHQELELKRLLLDYTEELKGSLVQMGDGLFFIYTTRGEIETHPWPFYLLESARLQAKLTIRLGVGYGLTSLEAEQHVRLAFRDARKHEKPVIIKVDENKQITEVFHTDKSFTYNQRRLNEQWKTKLGTRNLSPAVVSKLASFLKHYKKNRVTSQEVSQWLANSERNARRILHELEEAGLATIVGEEQSGGRGRPRKIYELNI</sequence>
<dbReference type="SUPFAM" id="SSF46785">
    <property type="entry name" value="Winged helix' DNA-binding domain"/>
    <property type="match status" value="1"/>
</dbReference>
<dbReference type="AlphaFoldDB" id="A0A1H9U847"/>
<keyword evidence="2" id="KW-1185">Reference proteome</keyword>
<protein>
    <recommendedName>
        <fullName evidence="3">Transcriptional regulator</fullName>
    </recommendedName>
</protein>
<gene>
    <name evidence="1" type="ORF">SAMN05518684_10714</name>
</gene>
<evidence type="ECO:0008006" key="3">
    <source>
        <dbReference type="Google" id="ProtNLM"/>
    </source>
</evidence>